<gene>
    <name evidence="1" type="ORF">UFOPK2310_00500</name>
</gene>
<reference evidence="1" key="1">
    <citation type="submission" date="2020-05" db="EMBL/GenBank/DDBJ databases">
        <authorList>
            <person name="Chiriac C."/>
            <person name="Salcher M."/>
            <person name="Ghai R."/>
            <person name="Kavagutti S V."/>
        </authorList>
    </citation>
    <scope>NUCLEOTIDE SEQUENCE</scope>
</reference>
<name>A0A6J6M474_9ZZZZ</name>
<dbReference type="EMBL" id="CAEZWW010000044">
    <property type="protein sequence ID" value="CAB4668841.1"/>
    <property type="molecule type" value="Genomic_DNA"/>
</dbReference>
<proteinExistence type="predicted"/>
<organism evidence="1">
    <name type="scientific">freshwater metagenome</name>
    <dbReference type="NCBI Taxonomy" id="449393"/>
    <lineage>
        <taxon>unclassified sequences</taxon>
        <taxon>metagenomes</taxon>
        <taxon>ecological metagenomes</taxon>
    </lineage>
</organism>
<sequence>MITVTDPDHLLAHAAAGYQSSCDAEVVAEAAELVEVEQARVRLLDRLLATTGRLGISVAGLPVIDGSVVDVGADLIVISGAGEQVWALRSAAVIAISGLAVGLRKESSGPVIPELTWPRYLRQLAGSEVRVHARDGVMYVGQLAGVGADFFDLILSGAGLTSRVSTIALTAVIAVQTRG</sequence>
<dbReference type="AlphaFoldDB" id="A0A6J6M474"/>
<protein>
    <submittedName>
        <fullName evidence="1">Unannotated protein</fullName>
    </submittedName>
</protein>
<evidence type="ECO:0000313" key="1">
    <source>
        <dbReference type="EMBL" id="CAB4668841.1"/>
    </source>
</evidence>
<accession>A0A6J6M474</accession>